<organism evidence="4 5">
    <name type="scientific">Halobacillus shinanisalinarum</name>
    <dbReference type="NCBI Taxonomy" id="2932258"/>
    <lineage>
        <taxon>Bacteria</taxon>
        <taxon>Bacillati</taxon>
        <taxon>Bacillota</taxon>
        <taxon>Bacilli</taxon>
        <taxon>Bacillales</taxon>
        <taxon>Bacillaceae</taxon>
        <taxon>Halobacillus</taxon>
    </lineage>
</organism>
<evidence type="ECO:0000256" key="1">
    <source>
        <dbReference type="SAM" id="MobiDB-lite"/>
    </source>
</evidence>
<evidence type="ECO:0000256" key="2">
    <source>
        <dbReference type="SAM" id="SignalP"/>
    </source>
</evidence>
<feature type="region of interest" description="Disordered" evidence="1">
    <location>
        <begin position="77"/>
        <end position="127"/>
    </location>
</feature>
<feature type="domain" description="SCP" evidence="3">
    <location>
        <begin position="132"/>
        <end position="247"/>
    </location>
</feature>
<evidence type="ECO:0000313" key="5">
    <source>
        <dbReference type="Proteomes" id="UP000831880"/>
    </source>
</evidence>
<evidence type="ECO:0000313" key="4">
    <source>
        <dbReference type="EMBL" id="UOQ95290.1"/>
    </source>
</evidence>
<dbReference type="InterPro" id="IPR014258">
    <property type="entry name" value="CAP_domain_YkwD-like"/>
</dbReference>
<protein>
    <submittedName>
        <fullName evidence="4">CAP domain-containing protein</fullName>
    </submittedName>
</protein>
<dbReference type="CDD" id="cd05379">
    <property type="entry name" value="CAP_bacterial"/>
    <property type="match status" value="1"/>
</dbReference>
<dbReference type="PANTHER" id="PTHR31157:SF1">
    <property type="entry name" value="SCP DOMAIN-CONTAINING PROTEIN"/>
    <property type="match status" value="1"/>
</dbReference>
<dbReference type="EMBL" id="CP095074">
    <property type="protein sequence ID" value="UOQ95290.1"/>
    <property type="molecule type" value="Genomic_DNA"/>
</dbReference>
<feature type="signal peptide" evidence="2">
    <location>
        <begin position="1"/>
        <end position="24"/>
    </location>
</feature>
<dbReference type="PANTHER" id="PTHR31157">
    <property type="entry name" value="SCP DOMAIN-CONTAINING PROTEIN"/>
    <property type="match status" value="1"/>
</dbReference>
<feature type="chain" id="PRO_5046525320" evidence="2">
    <location>
        <begin position="25"/>
        <end position="251"/>
    </location>
</feature>
<reference evidence="4 5" key="1">
    <citation type="submission" date="2022-04" db="EMBL/GenBank/DDBJ databases">
        <title>Halobacillus sp. isolated from saltern.</title>
        <authorList>
            <person name="Won M."/>
            <person name="Lee C.-M."/>
            <person name="Woen H.-Y."/>
            <person name="Kwon S.-W."/>
        </authorList>
    </citation>
    <scope>NUCLEOTIDE SEQUENCE [LARGE SCALE GENOMIC DNA]</scope>
    <source>
        <strain evidence="4 5">SSTM10-2</strain>
    </source>
</reference>
<name>A0ABY4H4A6_9BACI</name>
<dbReference type="Gene3D" id="3.40.33.10">
    <property type="entry name" value="CAP"/>
    <property type="match status" value="1"/>
</dbReference>
<keyword evidence="2" id="KW-0732">Signal</keyword>
<gene>
    <name evidence="4" type="ORF">MUO14_10380</name>
</gene>
<feature type="compositionally biased region" description="Low complexity" evidence="1">
    <location>
        <begin position="80"/>
        <end position="109"/>
    </location>
</feature>
<accession>A0ABY4H4A6</accession>
<proteinExistence type="predicted"/>
<dbReference type="Pfam" id="PF00188">
    <property type="entry name" value="CAP"/>
    <property type="match status" value="1"/>
</dbReference>
<dbReference type="InterPro" id="IPR014044">
    <property type="entry name" value="CAP_dom"/>
</dbReference>
<sequence>MLKRYSFILVAALAIISISSPASAQEQGTWKVEQVDTQSVGEWTTNIQEWLSEQNLEFSKERFQQNFKVLFNPEQIPADQQPSQPAQPEESTQQEQPAAQAPQSGQGSTEASPAPSEVEANATSSYEEEVVQLVNEERAKEGLAPLEMHNRLSDLARMKSQDMADKGYFSHTSPTYGSPFDMMKQYDFSYSTAGENIAAGQRTPQEVVEGWMNSPGHRENIMNESFTHIGVGYVEGGSYGTYWTQLFMTPR</sequence>
<dbReference type="SUPFAM" id="SSF55797">
    <property type="entry name" value="PR-1-like"/>
    <property type="match status" value="1"/>
</dbReference>
<keyword evidence="5" id="KW-1185">Reference proteome</keyword>
<dbReference type="InterPro" id="IPR035940">
    <property type="entry name" value="CAP_sf"/>
</dbReference>
<evidence type="ECO:0000259" key="3">
    <source>
        <dbReference type="Pfam" id="PF00188"/>
    </source>
</evidence>
<dbReference type="RefSeq" id="WP_244755143.1">
    <property type="nucleotide sequence ID" value="NZ_CP095074.1"/>
</dbReference>
<dbReference type="NCBIfam" id="TIGR02909">
    <property type="entry name" value="spore_YkwD"/>
    <property type="match status" value="1"/>
</dbReference>
<dbReference type="Proteomes" id="UP000831880">
    <property type="component" value="Chromosome"/>
</dbReference>